<keyword evidence="2" id="KW-0863">Zinc-finger</keyword>
<proteinExistence type="predicted"/>
<reference evidence="7" key="1">
    <citation type="submission" date="2017-03" db="EMBL/GenBank/DDBJ databases">
        <title>Genomes of endolithic fungi from Antarctica.</title>
        <authorList>
            <person name="Coleine C."/>
            <person name="Masonjones S."/>
            <person name="Stajich J.E."/>
        </authorList>
    </citation>
    <scope>NUCLEOTIDE SEQUENCE [LARGE SCALE GENOMIC DNA]</scope>
    <source>
        <strain evidence="7">CCFEE 5527</strain>
    </source>
</reference>
<feature type="compositionally biased region" description="Basic and acidic residues" evidence="4">
    <location>
        <begin position="211"/>
        <end position="232"/>
    </location>
</feature>
<feature type="compositionally biased region" description="Basic residues" evidence="4">
    <location>
        <begin position="340"/>
        <end position="352"/>
    </location>
</feature>
<keyword evidence="7" id="KW-1185">Reference proteome</keyword>
<feature type="compositionally biased region" description="Low complexity" evidence="4">
    <location>
        <begin position="433"/>
        <end position="448"/>
    </location>
</feature>
<feature type="compositionally biased region" description="Acidic residues" evidence="4">
    <location>
        <begin position="244"/>
        <end position="254"/>
    </location>
</feature>
<sequence>MSEPPRRSKRALPATSPDNPPPAQPTIEATGSDNEEEEEVTRCLCGQQEYPGPPLSPAFTTEDTQSDDAGAWFISCDGCHVWQHGGCVGLADESQSPEKYFCEECRPKNHDKRVDSRGQRYSLYLPVTSKIAARKNSISSRSDERSRKERAEISRGSIDPASGKRRGTIRSREHDDEAEQIQRAIEESKREVEGDGKSSKSSNGTKRSGKRSREDSSEDRIKQETKRQRRGSEAYPAALRTSAIEDDTDDEEENTPASRAKKARADAVQTARQIEQREKEKERERARAEAAGRRQQRAGRRRGDDGEPSDDTPNPTRTSPLASSQPDSPPPESTHPEKISHKKGAGAKRVKRLGNNQYTKHRPDGTTTTLASSPQSRKRHLHASTSLPSSGDEAPATHSGGSTSTPVDPTPATSTLTTKSKFHHKYKAHAKADATNPPSTSASSTTAAAAERSVADMLRTVQAWEAMLAKEMREAEVDRVRSGFAVREGRDREWEDREGVLRGLREMIERGPEGAGMEV</sequence>
<gene>
    <name evidence="6" type="ORF">B0A48_17213</name>
</gene>
<feature type="domain" description="Zinc finger PHD-type" evidence="5">
    <location>
        <begin position="42"/>
        <end position="106"/>
    </location>
</feature>
<dbReference type="InterPro" id="IPR019787">
    <property type="entry name" value="Znf_PHD-finger"/>
</dbReference>
<dbReference type="InterPro" id="IPR013083">
    <property type="entry name" value="Znf_RING/FYVE/PHD"/>
</dbReference>
<dbReference type="Gene3D" id="3.30.40.10">
    <property type="entry name" value="Zinc/RING finger domain, C3HC4 (zinc finger)"/>
    <property type="match status" value="1"/>
</dbReference>
<dbReference type="InParanoid" id="A0A1V8SDJ3"/>
<dbReference type="GO" id="GO:0061186">
    <property type="term" value="P:negative regulation of silent mating-type cassette heterochromatin formation"/>
    <property type="evidence" value="ECO:0007669"/>
    <property type="project" value="TreeGrafter"/>
</dbReference>
<evidence type="ECO:0000256" key="3">
    <source>
        <dbReference type="ARBA" id="ARBA00022833"/>
    </source>
</evidence>
<dbReference type="GO" id="GO:0061188">
    <property type="term" value="P:negative regulation of rDNA heterochromatin formation"/>
    <property type="evidence" value="ECO:0007669"/>
    <property type="project" value="TreeGrafter"/>
</dbReference>
<feature type="region of interest" description="Disordered" evidence="4">
    <location>
        <begin position="132"/>
        <end position="448"/>
    </location>
</feature>
<dbReference type="GO" id="GO:0070210">
    <property type="term" value="C:Rpd3L-Expanded complex"/>
    <property type="evidence" value="ECO:0007669"/>
    <property type="project" value="TreeGrafter"/>
</dbReference>
<name>A0A1V8SDJ3_9PEZI</name>
<dbReference type="GO" id="GO:0033698">
    <property type="term" value="C:Rpd3L complex"/>
    <property type="evidence" value="ECO:0007669"/>
    <property type="project" value="TreeGrafter"/>
</dbReference>
<dbReference type="PANTHER" id="PTHR47793">
    <property type="entry name" value="HISTONE DEACETYLASE COMPLEX SUBUNIT CTI6"/>
    <property type="match status" value="1"/>
</dbReference>
<evidence type="ECO:0000313" key="7">
    <source>
        <dbReference type="Proteomes" id="UP000192596"/>
    </source>
</evidence>
<dbReference type="AlphaFoldDB" id="A0A1V8SDJ3"/>
<dbReference type="GO" id="GO:0008270">
    <property type="term" value="F:zinc ion binding"/>
    <property type="evidence" value="ECO:0007669"/>
    <property type="project" value="UniProtKB-KW"/>
</dbReference>
<keyword evidence="3" id="KW-0862">Zinc</keyword>
<accession>A0A1V8SDJ3</accession>
<dbReference type="Pfam" id="PF00628">
    <property type="entry name" value="PHD"/>
    <property type="match status" value="1"/>
</dbReference>
<dbReference type="EMBL" id="NAJO01000057">
    <property type="protein sequence ID" value="OQN97117.1"/>
    <property type="molecule type" value="Genomic_DNA"/>
</dbReference>
<dbReference type="OrthoDB" id="418595at2759"/>
<protein>
    <recommendedName>
        <fullName evidence="5">Zinc finger PHD-type domain-containing protein</fullName>
    </recommendedName>
</protein>
<feature type="region of interest" description="Disordered" evidence="4">
    <location>
        <begin position="1"/>
        <end position="39"/>
    </location>
</feature>
<evidence type="ECO:0000313" key="6">
    <source>
        <dbReference type="EMBL" id="OQN97117.1"/>
    </source>
</evidence>
<dbReference type="PROSITE" id="PS50330">
    <property type="entry name" value="UIM"/>
    <property type="match status" value="1"/>
</dbReference>
<dbReference type="InterPro" id="IPR053051">
    <property type="entry name" value="HDAC_complex_subunit"/>
</dbReference>
<dbReference type="InterPro" id="IPR003903">
    <property type="entry name" value="UIM_dom"/>
</dbReference>
<feature type="compositionally biased region" description="Basic residues" evidence="4">
    <location>
        <begin position="420"/>
        <end position="429"/>
    </location>
</feature>
<dbReference type="STRING" id="1507870.A0A1V8SDJ3"/>
<dbReference type="InterPro" id="IPR001965">
    <property type="entry name" value="Znf_PHD"/>
</dbReference>
<evidence type="ECO:0000256" key="2">
    <source>
        <dbReference type="ARBA" id="ARBA00022771"/>
    </source>
</evidence>
<feature type="compositionally biased region" description="Polar residues" evidence="4">
    <location>
        <begin position="311"/>
        <end position="326"/>
    </location>
</feature>
<evidence type="ECO:0000256" key="4">
    <source>
        <dbReference type="SAM" id="MobiDB-lite"/>
    </source>
</evidence>
<evidence type="ECO:0000259" key="5">
    <source>
        <dbReference type="SMART" id="SM00249"/>
    </source>
</evidence>
<evidence type="ECO:0000256" key="1">
    <source>
        <dbReference type="ARBA" id="ARBA00022723"/>
    </source>
</evidence>
<feature type="compositionally biased region" description="Basic and acidic residues" evidence="4">
    <location>
        <begin position="184"/>
        <end position="198"/>
    </location>
</feature>
<feature type="compositionally biased region" description="Polar residues" evidence="4">
    <location>
        <begin position="365"/>
        <end position="375"/>
    </location>
</feature>
<dbReference type="InterPro" id="IPR011011">
    <property type="entry name" value="Znf_FYVE_PHD"/>
</dbReference>
<comment type="caution">
    <text evidence="6">The sequence shown here is derived from an EMBL/GenBank/DDBJ whole genome shotgun (WGS) entry which is preliminary data.</text>
</comment>
<dbReference type="InterPro" id="IPR019786">
    <property type="entry name" value="Zinc_finger_PHD-type_CS"/>
</dbReference>
<feature type="compositionally biased region" description="Basic and acidic residues" evidence="4">
    <location>
        <begin position="141"/>
        <end position="153"/>
    </location>
</feature>
<dbReference type="Proteomes" id="UP000192596">
    <property type="component" value="Unassembled WGS sequence"/>
</dbReference>
<organism evidence="6 7">
    <name type="scientific">Cryoendolithus antarcticus</name>
    <dbReference type="NCBI Taxonomy" id="1507870"/>
    <lineage>
        <taxon>Eukaryota</taxon>
        <taxon>Fungi</taxon>
        <taxon>Dikarya</taxon>
        <taxon>Ascomycota</taxon>
        <taxon>Pezizomycotina</taxon>
        <taxon>Dothideomycetes</taxon>
        <taxon>Dothideomycetidae</taxon>
        <taxon>Cladosporiales</taxon>
        <taxon>Cladosporiaceae</taxon>
        <taxon>Cryoendolithus</taxon>
    </lineage>
</organism>
<dbReference type="PROSITE" id="PS01359">
    <property type="entry name" value="ZF_PHD_1"/>
    <property type="match status" value="1"/>
</dbReference>
<feature type="compositionally biased region" description="Polar residues" evidence="4">
    <location>
        <begin position="399"/>
        <end position="418"/>
    </location>
</feature>
<keyword evidence="1" id="KW-0479">Metal-binding</keyword>
<dbReference type="SUPFAM" id="SSF57903">
    <property type="entry name" value="FYVE/PHD zinc finger"/>
    <property type="match status" value="1"/>
</dbReference>
<dbReference type="SMART" id="SM00249">
    <property type="entry name" value="PHD"/>
    <property type="match status" value="1"/>
</dbReference>
<dbReference type="PANTHER" id="PTHR47793:SF1">
    <property type="entry name" value="HISTONE DEACETYLASE COMPLEX SUBUNIT CTI6"/>
    <property type="match status" value="1"/>
</dbReference>
<feature type="compositionally biased region" description="Basic and acidic residues" evidence="4">
    <location>
        <begin position="274"/>
        <end position="292"/>
    </location>
</feature>